<keyword evidence="1" id="KW-0677">Repeat</keyword>
<dbReference type="PANTHER" id="PTHR43572:SF51">
    <property type="entry name" value="CLP R DOMAIN-CONTAINING PROTEIN"/>
    <property type="match status" value="1"/>
</dbReference>
<accession>A0A078HRE4</accession>
<sequence>MRSGGCSVQQSLTHEAANMVKQAMALARRRGHAQVTPLHVASTMLSANTVNPYDRSMFSKQRSINSLLLYSLCFLLDTRPFTTGAVSNSLTNSNNLLPSFLDLHVSLTPPYSLPVSSASTGLLRTACLQSNTHPLQCRALELCFNVSLNRLPTSTGSPMLVPCISNALVAAFKRAQAHLRRGSLENQQQPILAVKIDPEQLVISILDDPGVSRVMREAGFSSPHVKSKVEQSVSLMISSKKPKLTSSVRNKDVINGVDNLVDERRETFSEIENGTVLECSMKTSSRVTTALPAWLQKYKNENQSDRTDLDNSISDSVYIRPSEKTLDLSSLSPSSSSNTYAHTREVEYPSRFNELNDENLRTLCDALISKAQSQKDVIPAIAKAILSCRSRSAPRKLSNGNRKEETWLLFQGVDVEAKEKIGRELAELVFGSQNSFVSINLRDKKRRRDEDSLSYTQRLFEAVSCDPHRVFFVEDIGEADYLCQMGFKRAIERGRVQSENGEEALLRDAIVILCCERFISRSRSCSPPEEERKMRSSCISLDLNLSLHHDGDDDGHCSDHIGLLDAVDAHIIFSNSAT</sequence>
<protein>
    <submittedName>
        <fullName evidence="3">BnaA04g21050D protein</fullName>
    </submittedName>
</protein>
<dbReference type="Gramene" id="CDY40412">
    <property type="protein sequence ID" value="CDY40412"/>
    <property type="gene ID" value="GSBRNA2T00069618001"/>
</dbReference>
<dbReference type="InterPro" id="IPR036628">
    <property type="entry name" value="Clp_N_dom_sf"/>
</dbReference>
<proteinExistence type="predicted"/>
<evidence type="ECO:0000259" key="2">
    <source>
        <dbReference type="PROSITE" id="PS51903"/>
    </source>
</evidence>
<dbReference type="STRING" id="3708.A0A078HRE4"/>
<dbReference type="Gene3D" id="3.40.50.300">
    <property type="entry name" value="P-loop containing nucleotide triphosphate hydrolases"/>
    <property type="match status" value="1"/>
</dbReference>
<keyword evidence="4" id="KW-1185">Reference proteome</keyword>
<evidence type="ECO:0000313" key="4">
    <source>
        <dbReference type="Proteomes" id="UP000028999"/>
    </source>
</evidence>
<dbReference type="InterPro" id="IPR004176">
    <property type="entry name" value="Clp_R_N"/>
</dbReference>
<dbReference type="PaxDb" id="3708-A0A078HRE4"/>
<dbReference type="InterPro" id="IPR027417">
    <property type="entry name" value="P-loop_NTPase"/>
</dbReference>
<feature type="domain" description="Clp R" evidence="2">
    <location>
        <begin position="8"/>
        <end position="235"/>
    </location>
</feature>
<dbReference type="EMBL" id="LK032470">
    <property type="protein sequence ID" value="CDY40412.1"/>
    <property type="molecule type" value="Genomic_DNA"/>
</dbReference>
<reference evidence="3 4" key="1">
    <citation type="journal article" date="2014" name="Science">
        <title>Plant genetics. Early allopolyploid evolution in the post-Neolithic Brassica napus oilseed genome.</title>
        <authorList>
            <person name="Chalhoub B."/>
            <person name="Denoeud F."/>
            <person name="Liu S."/>
            <person name="Parkin I.A."/>
            <person name="Tang H."/>
            <person name="Wang X."/>
            <person name="Chiquet J."/>
            <person name="Belcram H."/>
            <person name="Tong C."/>
            <person name="Samans B."/>
            <person name="Correa M."/>
            <person name="Da Silva C."/>
            <person name="Just J."/>
            <person name="Falentin C."/>
            <person name="Koh C.S."/>
            <person name="Le Clainche I."/>
            <person name="Bernard M."/>
            <person name="Bento P."/>
            <person name="Noel B."/>
            <person name="Labadie K."/>
            <person name="Alberti A."/>
            <person name="Charles M."/>
            <person name="Arnaud D."/>
            <person name="Guo H."/>
            <person name="Daviaud C."/>
            <person name="Alamery S."/>
            <person name="Jabbari K."/>
            <person name="Zhao M."/>
            <person name="Edger P.P."/>
            <person name="Chelaifa H."/>
            <person name="Tack D."/>
            <person name="Lassalle G."/>
            <person name="Mestiri I."/>
            <person name="Schnel N."/>
            <person name="Le Paslier M.C."/>
            <person name="Fan G."/>
            <person name="Renault V."/>
            <person name="Bayer P.E."/>
            <person name="Golicz A.A."/>
            <person name="Manoli S."/>
            <person name="Lee T.H."/>
            <person name="Thi V.H."/>
            <person name="Chalabi S."/>
            <person name="Hu Q."/>
            <person name="Fan C."/>
            <person name="Tollenaere R."/>
            <person name="Lu Y."/>
            <person name="Battail C."/>
            <person name="Shen J."/>
            <person name="Sidebottom C.H."/>
            <person name="Wang X."/>
            <person name="Canaguier A."/>
            <person name="Chauveau A."/>
            <person name="Berard A."/>
            <person name="Deniot G."/>
            <person name="Guan M."/>
            <person name="Liu Z."/>
            <person name="Sun F."/>
            <person name="Lim Y.P."/>
            <person name="Lyons E."/>
            <person name="Town C.D."/>
            <person name="Bancroft I."/>
            <person name="Wang X."/>
            <person name="Meng J."/>
            <person name="Ma J."/>
            <person name="Pires J.C."/>
            <person name="King G.J."/>
            <person name="Brunel D."/>
            <person name="Delourme R."/>
            <person name="Renard M."/>
            <person name="Aury J.M."/>
            <person name="Adams K.L."/>
            <person name="Batley J."/>
            <person name="Snowdon R.J."/>
            <person name="Tost J."/>
            <person name="Edwards D."/>
            <person name="Zhou Y."/>
            <person name="Hua W."/>
            <person name="Sharpe A.G."/>
            <person name="Paterson A.H."/>
            <person name="Guan C."/>
            <person name="Wincker P."/>
        </authorList>
    </citation>
    <scope>NUCLEOTIDE SEQUENCE [LARGE SCALE GENOMIC DNA]</scope>
    <source>
        <strain evidence="4">cv. Darmor-bzh</strain>
    </source>
</reference>
<gene>
    <name evidence="3" type="primary">BnaA04g21050D</name>
    <name evidence="3" type="ORF">GSBRNA2T00069618001</name>
</gene>
<evidence type="ECO:0000313" key="3">
    <source>
        <dbReference type="EMBL" id="CDY40412.1"/>
    </source>
</evidence>
<dbReference type="OMA" id="HHPWRPK"/>
<dbReference type="GO" id="GO:0005634">
    <property type="term" value="C:nucleus"/>
    <property type="evidence" value="ECO:0000318"/>
    <property type="project" value="GO_Central"/>
</dbReference>
<name>A0A078HRE4_BRANA</name>
<dbReference type="PANTHER" id="PTHR43572">
    <property type="entry name" value="CHAPERONE PROTEIN CLPD, CHLOROPLASTIC"/>
    <property type="match status" value="1"/>
</dbReference>
<dbReference type="InterPro" id="IPR051650">
    <property type="entry name" value="SL_signaling_regulator"/>
</dbReference>
<dbReference type="SUPFAM" id="SSF52540">
    <property type="entry name" value="P-loop containing nucleoside triphosphate hydrolases"/>
    <property type="match status" value="1"/>
</dbReference>
<evidence type="ECO:0000256" key="1">
    <source>
        <dbReference type="PROSITE-ProRule" id="PRU01251"/>
    </source>
</evidence>
<dbReference type="Gene3D" id="1.10.1780.10">
    <property type="entry name" value="Clp, N-terminal domain"/>
    <property type="match status" value="1"/>
</dbReference>
<dbReference type="GO" id="GO:0044183">
    <property type="term" value="F:protein folding chaperone"/>
    <property type="evidence" value="ECO:0000318"/>
    <property type="project" value="GO_Central"/>
</dbReference>
<dbReference type="Proteomes" id="UP000028999">
    <property type="component" value="Unassembled WGS sequence"/>
</dbReference>
<dbReference type="PROSITE" id="PS51903">
    <property type="entry name" value="CLP_R"/>
    <property type="match status" value="1"/>
</dbReference>
<dbReference type="AlphaFoldDB" id="A0A078HRE4"/>
<organism evidence="3 4">
    <name type="scientific">Brassica napus</name>
    <name type="common">Rape</name>
    <dbReference type="NCBI Taxonomy" id="3708"/>
    <lineage>
        <taxon>Eukaryota</taxon>
        <taxon>Viridiplantae</taxon>
        <taxon>Streptophyta</taxon>
        <taxon>Embryophyta</taxon>
        <taxon>Tracheophyta</taxon>
        <taxon>Spermatophyta</taxon>
        <taxon>Magnoliopsida</taxon>
        <taxon>eudicotyledons</taxon>
        <taxon>Gunneridae</taxon>
        <taxon>Pentapetalae</taxon>
        <taxon>rosids</taxon>
        <taxon>malvids</taxon>
        <taxon>Brassicales</taxon>
        <taxon>Brassicaceae</taxon>
        <taxon>Brassiceae</taxon>
        <taxon>Brassica</taxon>
    </lineage>
</organism>